<evidence type="ECO:0000259" key="3">
    <source>
        <dbReference type="PROSITE" id="PS50157"/>
    </source>
</evidence>
<dbReference type="Proteomes" id="UP000297245">
    <property type="component" value="Unassembled WGS sequence"/>
</dbReference>
<evidence type="ECO:0000313" key="4">
    <source>
        <dbReference type="EMBL" id="THU81212.1"/>
    </source>
</evidence>
<feature type="domain" description="C2H2-type" evidence="3">
    <location>
        <begin position="7"/>
        <end position="37"/>
    </location>
</feature>
<keyword evidence="1" id="KW-0862">Zinc</keyword>
<feature type="region of interest" description="Disordered" evidence="2">
    <location>
        <begin position="31"/>
        <end position="84"/>
    </location>
</feature>
<gene>
    <name evidence="4" type="ORF">K435DRAFT_873567</name>
</gene>
<keyword evidence="1" id="KW-0863">Zinc-finger</keyword>
<organism evidence="4 5">
    <name type="scientific">Dendrothele bispora (strain CBS 962.96)</name>
    <dbReference type="NCBI Taxonomy" id="1314807"/>
    <lineage>
        <taxon>Eukaryota</taxon>
        <taxon>Fungi</taxon>
        <taxon>Dikarya</taxon>
        <taxon>Basidiomycota</taxon>
        <taxon>Agaricomycotina</taxon>
        <taxon>Agaricomycetes</taxon>
        <taxon>Agaricomycetidae</taxon>
        <taxon>Agaricales</taxon>
        <taxon>Agaricales incertae sedis</taxon>
        <taxon>Dendrothele</taxon>
    </lineage>
</organism>
<dbReference type="EMBL" id="ML179828">
    <property type="protein sequence ID" value="THU81212.1"/>
    <property type="molecule type" value="Genomic_DNA"/>
</dbReference>
<name>A0A4S8KYT6_DENBC</name>
<accession>A0A4S8KYT6</accession>
<dbReference type="InterPro" id="IPR041078">
    <property type="entry name" value="Plavaka"/>
</dbReference>
<evidence type="ECO:0000256" key="2">
    <source>
        <dbReference type="SAM" id="MobiDB-lite"/>
    </source>
</evidence>
<evidence type="ECO:0000256" key="1">
    <source>
        <dbReference type="PROSITE-ProRule" id="PRU00042"/>
    </source>
</evidence>
<evidence type="ECO:0000313" key="5">
    <source>
        <dbReference type="Proteomes" id="UP000297245"/>
    </source>
</evidence>
<dbReference type="InterPro" id="IPR013087">
    <property type="entry name" value="Znf_C2H2_type"/>
</dbReference>
<sequence>MSGLILHRCHFPGCLRTFKREQDLTKHCNIKHTGSASSSQSSNPPTQEPLLFGARSPSPFLPDDNAGSLGGPVVSPTLQTPQDTKYFHPYLNGEKCDSNGLPLPPNSPPSPHPDVQNVWEPFADEVQFRLADFIFRKAQMSQENIDELLDIWALDASRYGAGSGPFANHKDMYSAIDNIRVGSAPWKCYETVPDFGPSANVPDWKKTTYRVWYRDPDTVITNMLSNPDFAKEFDAAPYVHVDRNGKRRWSDYMSANYAWRHATKIYENDPTTEGAMYCPIILGADKTTVSVATGHVEYHPLYLSIGNLHNSARRGHRNSVVPIGFLAIPKADRKYDSDVQFRLFKKQLYHSSLAAILSSLRPGMTTPVIRQCPDGYYRRVIYDLGAFIADYPEQVYLCGIVQGWCPRCMAPSSNLDIPAERRSRFLNGVFLHEYEGDSTVLWDNFGIDDGVQPFTTLFPRADIHEMISADLLHQIIKGCFKDMLVQWSLEYLAIVHGADEANKIIDDIDHRIALVPAFPGLRRFPHGRRFKQWTGDDSKALMKVFLSAVAEHLPENMMKCLSSFLDFCYLVRRSDINEDSLKLIQDRLDAFHFYRQVFLTTGVRQSFCLPRMHSMVHYPFLIQEFGAPNGLCSTITESRHITAVKRPWRRSNRWNALSQMLLTNQRIDKLLALRADLVERGLVLALHRPPPDPFDIEQQDVGAVERDTVLADVFLARTHETNYPHSLGDLANYIQQPLFPHLVRAFLQNQLYPDALTPGLEQDLTDITSRIFVYHSAVAHFYAPSDTSGIRGMTRERIRSTPFWRGRARRDCVLVVTNQLRSGFRGMSVARVFLFFSFKHDNILYQCALIHWFNAVGQRPDVKTGMWMVKPSYYGTSSQHPSLAVVHIDTILRGVHILPVYGRNLIPSRLHYSMSLDIFSTFYVNHYADHHANEIIF</sequence>
<reference evidence="4 5" key="1">
    <citation type="journal article" date="2019" name="Nat. Ecol. Evol.">
        <title>Megaphylogeny resolves global patterns of mushroom evolution.</title>
        <authorList>
            <person name="Varga T."/>
            <person name="Krizsan K."/>
            <person name="Foldi C."/>
            <person name="Dima B."/>
            <person name="Sanchez-Garcia M."/>
            <person name="Sanchez-Ramirez S."/>
            <person name="Szollosi G.J."/>
            <person name="Szarkandi J.G."/>
            <person name="Papp V."/>
            <person name="Albert L."/>
            <person name="Andreopoulos W."/>
            <person name="Angelini C."/>
            <person name="Antonin V."/>
            <person name="Barry K.W."/>
            <person name="Bougher N.L."/>
            <person name="Buchanan P."/>
            <person name="Buyck B."/>
            <person name="Bense V."/>
            <person name="Catcheside P."/>
            <person name="Chovatia M."/>
            <person name="Cooper J."/>
            <person name="Damon W."/>
            <person name="Desjardin D."/>
            <person name="Finy P."/>
            <person name="Geml J."/>
            <person name="Haridas S."/>
            <person name="Hughes K."/>
            <person name="Justo A."/>
            <person name="Karasinski D."/>
            <person name="Kautmanova I."/>
            <person name="Kiss B."/>
            <person name="Kocsube S."/>
            <person name="Kotiranta H."/>
            <person name="LaButti K.M."/>
            <person name="Lechner B.E."/>
            <person name="Liimatainen K."/>
            <person name="Lipzen A."/>
            <person name="Lukacs Z."/>
            <person name="Mihaltcheva S."/>
            <person name="Morgado L.N."/>
            <person name="Niskanen T."/>
            <person name="Noordeloos M.E."/>
            <person name="Ohm R.A."/>
            <person name="Ortiz-Santana B."/>
            <person name="Ovrebo C."/>
            <person name="Racz N."/>
            <person name="Riley R."/>
            <person name="Savchenko A."/>
            <person name="Shiryaev A."/>
            <person name="Soop K."/>
            <person name="Spirin V."/>
            <person name="Szebenyi C."/>
            <person name="Tomsovsky M."/>
            <person name="Tulloss R.E."/>
            <person name="Uehling J."/>
            <person name="Grigoriev I.V."/>
            <person name="Vagvolgyi C."/>
            <person name="Papp T."/>
            <person name="Martin F.M."/>
            <person name="Miettinen O."/>
            <person name="Hibbett D.S."/>
            <person name="Nagy L.G."/>
        </authorList>
    </citation>
    <scope>NUCLEOTIDE SEQUENCE [LARGE SCALE GENOMIC DNA]</scope>
    <source>
        <strain evidence="4 5">CBS 962.96</strain>
    </source>
</reference>
<dbReference type="GO" id="GO:0008270">
    <property type="term" value="F:zinc ion binding"/>
    <property type="evidence" value="ECO:0007669"/>
    <property type="project" value="UniProtKB-KW"/>
</dbReference>
<dbReference type="AlphaFoldDB" id="A0A4S8KYT6"/>
<dbReference type="PROSITE" id="PS50157">
    <property type="entry name" value="ZINC_FINGER_C2H2_2"/>
    <property type="match status" value="1"/>
</dbReference>
<dbReference type="OrthoDB" id="3199698at2759"/>
<dbReference type="Pfam" id="PF18759">
    <property type="entry name" value="Plavaka"/>
    <property type="match status" value="1"/>
</dbReference>
<keyword evidence="5" id="KW-1185">Reference proteome</keyword>
<dbReference type="PROSITE" id="PS00028">
    <property type="entry name" value="ZINC_FINGER_C2H2_1"/>
    <property type="match status" value="1"/>
</dbReference>
<keyword evidence="1" id="KW-0479">Metal-binding</keyword>
<protein>
    <recommendedName>
        <fullName evidence="3">C2H2-type domain-containing protein</fullName>
    </recommendedName>
</protein>
<proteinExistence type="predicted"/>